<comment type="caution">
    <text evidence="5">The sequence shown here is derived from an EMBL/GenBank/DDBJ whole genome shotgun (WGS) entry which is preliminary data.</text>
</comment>
<evidence type="ECO:0000256" key="1">
    <source>
        <dbReference type="ARBA" id="ARBA00009267"/>
    </source>
</evidence>
<reference evidence="5 6" key="1">
    <citation type="submission" date="2015-03" db="EMBL/GenBank/DDBJ databases">
        <title>Genome Assembly of Staphylococcus cohnii subsp. cohnii strain G22B2.</title>
        <authorList>
            <person name="Nair G."/>
            <person name="Kaur G."/>
            <person name="Khatri I."/>
            <person name="Singh N.K."/>
            <person name="Sathyabama S."/>
            <person name="Maurya S.K."/>
            <person name="Subramanian S."/>
            <person name="Agrewala J.N."/>
            <person name="Mayilraj S."/>
        </authorList>
    </citation>
    <scope>NUCLEOTIDE SEQUENCE [LARGE SCALE GENOMIC DNA]</scope>
    <source>
        <strain evidence="5 6">G22B2</strain>
    </source>
</reference>
<dbReference type="SUPFAM" id="SSF54909">
    <property type="entry name" value="Dimeric alpha+beta barrel"/>
    <property type="match status" value="1"/>
</dbReference>
<sequence length="97" mass="11665">MVLEGAMLQVKKNMENEFEESFREASSIISSMKGYINHSLNKCFEEEGKYLLLVEWETLEDHTIGFRESEEYTKWKTLLHCYYEPFPVVEHFYKIEI</sequence>
<dbReference type="PROSITE" id="PS51725">
    <property type="entry name" value="ABM"/>
    <property type="match status" value="1"/>
</dbReference>
<feature type="domain" description="ABM" evidence="4">
    <location>
        <begin position="2"/>
        <end position="92"/>
    </location>
</feature>
<dbReference type="EMBL" id="LAKJ01000004">
    <property type="protein sequence ID" value="KKI64874.1"/>
    <property type="molecule type" value="Genomic_DNA"/>
</dbReference>
<dbReference type="Pfam" id="PF03992">
    <property type="entry name" value="ABM"/>
    <property type="match status" value="1"/>
</dbReference>
<keyword evidence="5" id="KW-0560">Oxidoreductase</keyword>
<keyword evidence="5" id="KW-0503">Monooxygenase</keyword>
<name>A0A0M2P240_STACC</name>
<dbReference type="Proteomes" id="UP000034455">
    <property type="component" value="Unassembled WGS sequence"/>
</dbReference>
<dbReference type="GO" id="GO:0004497">
    <property type="term" value="F:monooxygenase activity"/>
    <property type="evidence" value="ECO:0007669"/>
    <property type="project" value="UniProtKB-KW"/>
</dbReference>
<protein>
    <recommendedName>
        <fullName evidence="2">Signal transduction protein TRAP</fullName>
    </recommendedName>
    <alternativeName>
        <fullName evidence="3">Target of RNAIII-activating protein</fullName>
    </alternativeName>
</protein>
<organism evidence="5 6">
    <name type="scientific">Staphylococcus cohnii subsp. cohnii</name>
    <dbReference type="NCBI Taxonomy" id="74704"/>
    <lineage>
        <taxon>Bacteria</taxon>
        <taxon>Bacillati</taxon>
        <taxon>Bacillota</taxon>
        <taxon>Bacilli</taxon>
        <taxon>Bacillales</taxon>
        <taxon>Staphylococcaceae</taxon>
        <taxon>Staphylococcus</taxon>
        <taxon>Staphylococcus cohnii species complex</taxon>
    </lineage>
</organism>
<gene>
    <name evidence="5" type="ORF">UF66_2057</name>
</gene>
<dbReference type="RefSeq" id="WP_019469438.1">
    <property type="nucleotide sequence ID" value="NZ_BKAS01000041.1"/>
</dbReference>
<evidence type="ECO:0000259" key="4">
    <source>
        <dbReference type="PROSITE" id="PS51725"/>
    </source>
</evidence>
<evidence type="ECO:0000256" key="2">
    <source>
        <dbReference type="ARBA" id="ARBA00018486"/>
    </source>
</evidence>
<evidence type="ECO:0000256" key="3">
    <source>
        <dbReference type="ARBA" id="ARBA00032861"/>
    </source>
</evidence>
<dbReference type="AlphaFoldDB" id="A0A0M2P240"/>
<evidence type="ECO:0000313" key="5">
    <source>
        <dbReference type="EMBL" id="KKI64874.1"/>
    </source>
</evidence>
<dbReference type="InterPro" id="IPR007138">
    <property type="entry name" value="ABM_dom"/>
</dbReference>
<evidence type="ECO:0000313" key="6">
    <source>
        <dbReference type="Proteomes" id="UP000034455"/>
    </source>
</evidence>
<dbReference type="Gene3D" id="3.30.70.100">
    <property type="match status" value="1"/>
</dbReference>
<accession>A0A0M2P240</accession>
<dbReference type="PATRIC" id="fig|74704.6.peg.2115"/>
<dbReference type="GeneID" id="58098162"/>
<proteinExistence type="inferred from homology"/>
<comment type="similarity">
    <text evidence="1">Belongs to the TRAP family.</text>
</comment>
<dbReference type="InterPro" id="IPR011008">
    <property type="entry name" value="Dimeric_a/b-barrel"/>
</dbReference>